<name>A0ACD5VWR5_AVESA</name>
<keyword evidence="2" id="KW-1185">Reference proteome</keyword>
<sequence length="217" mass="24799">MARPVALGSLGVRDLERTSLFLRLRWLWFSRTNDRRPWQGLDMQFTPAERDFFFASTTMEVGNVLTAKFWEDRWIRGQSIKDIAPLLHSCIPKRRRKTRMVANTLLDHRWAQDIQGTIGIQEISQYLQLWHTIDDTIPTNEPDRLIWKWTANGSYTASCLPGLLPWILGLPCVETYLEGMGTPAPQVLPLASLPRPMLDHAAPRAPWPTAPSAMPAL</sequence>
<reference evidence="1" key="2">
    <citation type="submission" date="2025-09" db="UniProtKB">
        <authorList>
            <consortium name="EnsemblPlants"/>
        </authorList>
    </citation>
    <scope>IDENTIFICATION</scope>
</reference>
<evidence type="ECO:0000313" key="2">
    <source>
        <dbReference type="Proteomes" id="UP001732700"/>
    </source>
</evidence>
<dbReference type="EnsemblPlants" id="AVESA.00010b.r2.3DG0533340.1">
    <property type="protein sequence ID" value="AVESA.00010b.r2.3DG0533340.1.CDS.1"/>
    <property type="gene ID" value="AVESA.00010b.r2.3DG0533340"/>
</dbReference>
<reference evidence="1" key="1">
    <citation type="submission" date="2021-05" db="EMBL/GenBank/DDBJ databases">
        <authorList>
            <person name="Scholz U."/>
            <person name="Mascher M."/>
            <person name="Fiebig A."/>
        </authorList>
    </citation>
    <scope>NUCLEOTIDE SEQUENCE [LARGE SCALE GENOMIC DNA]</scope>
</reference>
<protein>
    <submittedName>
        <fullName evidence="1">Uncharacterized protein</fullName>
    </submittedName>
</protein>
<evidence type="ECO:0000313" key="1">
    <source>
        <dbReference type="EnsemblPlants" id="AVESA.00010b.r2.3DG0533340.1.CDS.1"/>
    </source>
</evidence>
<dbReference type="Proteomes" id="UP001732700">
    <property type="component" value="Chromosome 3D"/>
</dbReference>
<accession>A0ACD5VWR5</accession>
<proteinExistence type="predicted"/>
<organism evidence="1 2">
    <name type="scientific">Avena sativa</name>
    <name type="common">Oat</name>
    <dbReference type="NCBI Taxonomy" id="4498"/>
    <lineage>
        <taxon>Eukaryota</taxon>
        <taxon>Viridiplantae</taxon>
        <taxon>Streptophyta</taxon>
        <taxon>Embryophyta</taxon>
        <taxon>Tracheophyta</taxon>
        <taxon>Spermatophyta</taxon>
        <taxon>Magnoliopsida</taxon>
        <taxon>Liliopsida</taxon>
        <taxon>Poales</taxon>
        <taxon>Poaceae</taxon>
        <taxon>BOP clade</taxon>
        <taxon>Pooideae</taxon>
        <taxon>Poodae</taxon>
        <taxon>Poeae</taxon>
        <taxon>Poeae Chloroplast Group 1 (Aveneae type)</taxon>
        <taxon>Aveninae</taxon>
        <taxon>Avena</taxon>
    </lineage>
</organism>